<feature type="compositionally biased region" description="Low complexity" evidence="6">
    <location>
        <begin position="632"/>
        <end position="643"/>
    </location>
</feature>
<dbReference type="CDD" id="cd00112">
    <property type="entry name" value="LDLa"/>
    <property type="match status" value="1"/>
</dbReference>
<gene>
    <name evidence="9" type="ORF">COHA_001781</name>
</gene>
<evidence type="ECO:0000256" key="7">
    <source>
        <dbReference type="SAM" id="SignalP"/>
    </source>
</evidence>
<name>A0AAD5DYD4_9CHLO</name>
<dbReference type="Proteomes" id="UP001205105">
    <property type="component" value="Unassembled WGS sequence"/>
</dbReference>
<evidence type="ECO:0000313" key="10">
    <source>
        <dbReference type="Proteomes" id="UP001205105"/>
    </source>
</evidence>
<evidence type="ECO:0000256" key="4">
    <source>
        <dbReference type="ARBA" id="ARBA00023157"/>
    </source>
</evidence>
<proteinExistence type="predicted"/>
<feature type="compositionally biased region" description="Low complexity" evidence="6">
    <location>
        <begin position="337"/>
        <end position="351"/>
    </location>
</feature>
<feature type="compositionally biased region" description="Low complexity" evidence="6">
    <location>
        <begin position="298"/>
        <end position="312"/>
    </location>
</feature>
<dbReference type="SUPFAM" id="SSF50911">
    <property type="entry name" value="Mannose 6-phosphate receptor domain"/>
    <property type="match status" value="1"/>
</dbReference>
<dbReference type="GO" id="GO:0017177">
    <property type="term" value="C:glucosidase II complex"/>
    <property type="evidence" value="ECO:0007669"/>
    <property type="project" value="TreeGrafter"/>
</dbReference>
<dbReference type="AlphaFoldDB" id="A0AAD5DYD4"/>
<evidence type="ECO:0000256" key="3">
    <source>
        <dbReference type="ARBA" id="ARBA00022824"/>
    </source>
</evidence>
<dbReference type="InterPro" id="IPR036607">
    <property type="entry name" value="PRKCSH"/>
</dbReference>
<dbReference type="InterPro" id="IPR036055">
    <property type="entry name" value="LDL_receptor-like_sf"/>
</dbReference>
<dbReference type="PROSITE" id="PS51914">
    <property type="entry name" value="MRH"/>
    <property type="match status" value="1"/>
</dbReference>
<feature type="region of interest" description="Disordered" evidence="6">
    <location>
        <begin position="173"/>
        <end position="261"/>
    </location>
</feature>
<keyword evidence="5" id="KW-0175">Coiled coil</keyword>
<evidence type="ECO:0000256" key="5">
    <source>
        <dbReference type="SAM" id="Coils"/>
    </source>
</evidence>
<dbReference type="InterPro" id="IPR009011">
    <property type="entry name" value="Man6P_isomerase_rcpt-bd_dom_sf"/>
</dbReference>
<accession>A0AAD5DYD4</accession>
<feature type="domain" description="MRH" evidence="8">
    <location>
        <begin position="510"/>
        <end position="605"/>
    </location>
</feature>
<keyword evidence="10" id="KW-1185">Reference proteome</keyword>
<dbReference type="GO" id="GO:0006491">
    <property type="term" value="P:N-glycan processing"/>
    <property type="evidence" value="ECO:0007669"/>
    <property type="project" value="TreeGrafter"/>
</dbReference>
<dbReference type="PANTHER" id="PTHR12630:SF1">
    <property type="entry name" value="GLUCOSIDASE 2 SUBUNIT BETA"/>
    <property type="match status" value="1"/>
</dbReference>
<feature type="compositionally biased region" description="Low complexity" evidence="6">
    <location>
        <begin position="217"/>
        <end position="248"/>
    </location>
</feature>
<organism evidence="9 10">
    <name type="scientific">Chlorella ohadii</name>
    <dbReference type="NCBI Taxonomy" id="2649997"/>
    <lineage>
        <taxon>Eukaryota</taxon>
        <taxon>Viridiplantae</taxon>
        <taxon>Chlorophyta</taxon>
        <taxon>core chlorophytes</taxon>
        <taxon>Trebouxiophyceae</taxon>
        <taxon>Chlorellales</taxon>
        <taxon>Chlorellaceae</taxon>
        <taxon>Chlorella clade</taxon>
        <taxon>Chlorella</taxon>
    </lineage>
</organism>
<dbReference type="InterPro" id="IPR002172">
    <property type="entry name" value="LDrepeatLR_classA_rpt"/>
</dbReference>
<protein>
    <recommendedName>
        <fullName evidence="1">Glucosidase 2 subunit beta</fullName>
    </recommendedName>
</protein>
<feature type="region of interest" description="Disordered" evidence="6">
    <location>
        <begin position="298"/>
        <end position="423"/>
    </location>
</feature>
<feature type="compositionally biased region" description="Basic and acidic residues" evidence="6">
    <location>
        <begin position="313"/>
        <end position="323"/>
    </location>
</feature>
<dbReference type="PANTHER" id="PTHR12630">
    <property type="entry name" value="N-LINKED OLIGOSACCHARIDE PROCESSING"/>
    <property type="match status" value="1"/>
</dbReference>
<feature type="region of interest" description="Disordered" evidence="6">
    <location>
        <begin position="621"/>
        <end position="653"/>
    </location>
</feature>
<dbReference type="InterPro" id="IPR039794">
    <property type="entry name" value="Gtb1-like"/>
</dbReference>
<feature type="compositionally biased region" description="Basic and acidic residues" evidence="6">
    <location>
        <begin position="173"/>
        <end position="211"/>
    </location>
</feature>
<evidence type="ECO:0000256" key="2">
    <source>
        <dbReference type="ARBA" id="ARBA00022729"/>
    </source>
</evidence>
<evidence type="ECO:0000256" key="6">
    <source>
        <dbReference type="SAM" id="MobiDB-lite"/>
    </source>
</evidence>
<keyword evidence="3" id="KW-0256">Endoplasmic reticulum</keyword>
<dbReference type="Pfam" id="PF12999">
    <property type="entry name" value="PRKCSH-like"/>
    <property type="match status" value="1"/>
</dbReference>
<feature type="coiled-coil region" evidence="5">
    <location>
        <begin position="439"/>
        <end position="494"/>
    </location>
</feature>
<evidence type="ECO:0000313" key="9">
    <source>
        <dbReference type="EMBL" id="KAI7844693.1"/>
    </source>
</evidence>
<evidence type="ECO:0000256" key="1">
    <source>
        <dbReference type="ARBA" id="ARBA00022387"/>
    </source>
</evidence>
<keyword evidence="2 7" id="KW-0732">Signal</keyword>
<keyword evidence="4" id="KW-1015">Disulfide bond</keyword>
<sequence>MGCSWRPAALLALALLLPAAIAAAPIRGLDPALAPRYQPTADGKKFACLEGKKTIAFSQVNDDYCDCLDGSDEPGTSACPNGHFYCANKFFLPLLLNASMVDDGVCDCCDGSDEPAGRCPDTCYDKGMESLADLQAQVRTAEAGVAARNKYIADAAGIKAKWGERKKEVDAELEAQRAEKDKAKSEKSKLEEQQKALRDQKTGLEEQKSKLEQPQQGGDAAADQAGTGDAAAAGDAAAVDAGAEGAAGETEEEAAARAAAEAEAAAAAAGAEAEAEARAAQDAADAAAAAQAEADAAAAAGDAAGDAAGAAAKSEEELAKERMAQWIPGAKDGKGGEQAAAAAADSGAEQPPADDADQIFRDEGDAGADAAAGGGDGGDGGQPGAGEEGWAEPGSDGAEAGAGGGTEAAEEEEQPPSTAFGKARRLVTQVLQALLHPKAAGASGEVARLEADIAALDAKIAALDKQLEPIRSRENAARDKVRDLEKEQRDLTTKMEGSYGEQDVFAPLVDQCFKAQVDKYTYEVCPFAKASQKEGHSSTSLGTWSGLEDNGTRMAFKNGAGCWQGPSRSITVTLLCGKREHLAHVAEPSRCEYTADLETPAACTPDTAATLQAELRRRQRLLGGDDGEGEEAAAAAEAAAEAAGGEGGSKDEL</sequence>
<dbReference type="InterPro" id="IPR044865">
    <property type="entry name" value="MRH_dom"/>
</dbReference>
<reference evidence="9" key="1">
    <citation type="submission" date="2020-11" db="EMBL/GenBank/DDBJ databases">
        <title>Chlorella ohadii genome sequencing and assembly.</title>
        <authorList>
            <person name="Murik O."/>
            <person name="Treves H."/>
            <person name="Kedem I."/>
            <person name="Shotland Y."/>
            <person name="Kaplan A."/>
        </authorList>
    </citation>
    <scope>NUCLEOTIDE SEQUENCE</scope>
    <source>
        <strain evidence="9">1</strain>
    </source>
</reference>
<feature type="compositionally biased region" description="Gly residues" evidence="6">
    <location>
        <begin position="372"/>
        <end position="387"/>
    </location>
</feature>
<evidence type="ECO:0000259" key="8">
    <source>
        <dbReference type="PROSITE" id="PS51914"/>
    </source>
</evidence>
<dbReference type="EMBL" id="JADXDR010000025">
    <property type="protein sequence ID" value="KAI7844693.1"/>
    <property type="molecule type" value="Genomic_DNA"/>
</dbReference>
<dbReference type="Gene3D" id="4.10.400.10">
    <property type="entry name" value="Low-density Lipoprotein Receptor"/>
    <property type="match status" value="1"/>
</dbReference>
<comment type="caution">
    <text evidence="9">The sequence shown here is derived from an EMBL/GenBank/DDBJ whole genome shotgun (WGS) entry which is preliminary data.</text>
</comment>
<dbReference type="InterPro" id="IPR028146">
    <property type="entry name" value="PRKCSH_N"/>
</dbReference>
<dbReference type="Pfam" id="PF13015">
    <property type="entry name" value="PRKCSH_1"/>
    <property type="match status" value="1"/>
</dbReference>
<feature type="signal peptide" evidence="7">
    <location>
        <begin position="1"/>
        <end position="23"/>
    </location>
</feature>
<dbReference type="Gene3D" id="2.70.130.10">
    <property type="entry name" value="Mannose-6-phosphate receptor binding domain"/>
    <property type="match status" value="1"/>
</dbReference>
<feature type="chain" id="PRO_5042032990" description="Glucosidase 2 subunit beta" evidence="7">
    <location>
        <begin position="24"/>
        <end position="653"/>
    </location>
</feature>